<dbReference type="GO" id="GO:0006629">
    <property type="term" value="P:lipid metabolic process"/>
    <property type="evidence" value="ECO:0007669"/>
    <property type="project" value="InterPro"/>
</dbReference>
<dbReference type="Proteomes" id="UP000278143">
    <property type="component" value="Unassembled WGS sequence"/>
</dbReference>
<feature type="domain" description="Fungal lipase-type" evidence="2">
    <location>
        <begin position="196"/>
        <end position="347"/>
    </location>
</feature>
<dbReference type="Pfam" id="PF01764">
    <property type="entry name" value="Lipase_3"/>
    <property type="match status" value="1"/>
</dbReference>
<gene>
    <name evidence="3" type="ORF">SYNPS1DRAFT_21972</name>
</gene>
<sequence length="424" mass="46552">MAISRQLAVALWFLVATAVVAPALLASLATAANVSTKVSLVARQPSFLDSVWKHMQSAACRLHRFGSTAGYAYNRLWKSRTHSSGTPDDVASAYIGLIARTNGSEGIMAEQPRLAADASLDSRVSTLATLPLLYRYAFYSAATYCDDGATVEKLTQVKLQEGGTPLPLTGAQIVHWYDEDSMGHYVAVNPAQRAVVLTFRGSNNNRNFMDAADVYEIKPNATLYDAPPGSSLALPPRDAKARVFRGFSRSAERQIETAIRQLHDAHEKHGNYSVVIAGHSLGGAVAQLAALYARIHYRDRLPLDAVYTYGKPIVGNALFEDWSVNVIGPTPFLRFVSSNDVVPHLWYDNNARNNPESRIRQAEGATEIYCPDYDAPNMIVCNGETDPRCSEMQDCTKLTWEHHSEYAGFRATKSVCLLTAFQQS</sequence>
<evidence type="ECO:0000256" key="1">
    <source>
        <dbReference type="SAM" id="SignalP"/>
    </source>
</evidence>
<accession>A0A4P9Z3V6</accession>
<feature type="signal peptide" evidence="1">
    <location>
        <begin position="1"/>
        <end position="22"/>
    </location>
</feature>
<dbReference type="PANTHER" id="PTHR45856:SF24">
    <property type="entry name" value="FUNGAL LIPASE-LIKE DOMAIN-CONTAINING PROTEIN"/>
    <property type="match status" value="1"/>
</dbReference>
<evidence type="ECO:0000313" key="3">
    <source>
        <dbReference type="EMBL" id="RKP26220.1"/>
    </source>
</evidence>
<dbReference type="SUPFAM" id="SSF53474">
    <property type="entry name" value="alpha/beta-Hydrolases"/>
    <property type="match status" value="1"/>
</dbReference>
<evidence type="ECO:0000259" key="2">
    <source>
        <dbReference type="Pfam" id="PF01764"/>
    </source>
</evidence>
<organism evidence="3 4">
    <name type="scientific">Syncephalis pseudoplumigaleata</name>
    <dbReference type="NCBI Taxonomy" id="1712513"/>
    <lineage>
        <taxon>Eukaryota</taxon>
        <taxon>Fungi</taxon>
        <taxon>Fungi incertae sedis</taxon>
        <taxon>Zoopagomycota</taxon>
        <taxon>Zoopagomycotina</taxon>
        <taxon>Zoopagomycetes</taxon>
        <taxon>Zoopagales</taxon>
        <taxon>Piptocephalidaceae</taxon>
        <taxon>Syncephalis</taxon>
    </lineage>
</organism>
<keyword evidence="4" id="KW-1185">Reference proteome</keyword>
<protein>
    <submittedName>
        <fullName evidence="3">Alpha/Beta hydrolase protein</fullName>
    </submittedName>
</protein>
<dbReference type="InterPro" id="IPR029058">
    <property type="entry name" value="AB_hydrolase_fold"/>
</dbReference>
<dbReference type="InterPro" id="IPR002921">
    <property type="entry name" value="Fungal_lipase-type"/>
</dbReference>
<dbReference type="GO" id="GO:0016787">
    <property type="term" value="F:hydrolase activity"/>
    <property type="evidence" value="ECO:0007669"/>
    <property type="project" value="UniProtKB-KW"/>
</dbReference>
<dbReference type="PANTHER" id="PTHR45856">
    <property type="entry name" value="ALPHA/BETA-HYDROLASES SUPERFAMILY PROTEIN"/>
    <property type="match status" value="1"/>
</dbReference>
<evidence type="ECO:0000313" key="4">
    <source>
        <dbReference type="Proteomes" id="UP000278143"/>
    </source>
</evidence>
<feature type="chain" id="PRO_5020469346" evidence="1">
    <location>
        <begin position="23"/>
        <end position="424"/>
    </location>
</feature>
<dbReference type="OrthoDB" id="426718at2759"/>
<keyword evidence="3" id="KW-0378">Hydrolase</keyword>
<dbReference type="InterPro" id="IPR051218">
    <property type="entry name" value="Sec_MonoDiacylglyc_Lipase"/>
</dbReference>
<dbReference type="AlphaFoldDB" id="A0A4P9Z3V6"/>
<dbReference type="CDD" id="cd00519">
    <property type="entry name" value="Lipase_3"/>
    <property type="match status" value="1"/>
</dbReference>
<keyword evidence="1" id="KW-0732">Signal</keyword>
<reference evidence="4" key="1">
    <citation type="journal article" date="2018" name="Nat. Microbiol.">
        <title>Leveraging single-cell genomics to expand the fungal tree of life.</title>
        <authorList>
            <person name="Ahrendt S.R."/>
            <person name="Quandt C.A."/>
            <person name="Ciobanu D."/>
            <person name="Clum A."/>
            <person name="Salamov A."/>
            <person name="Andreopoulos B."/>
            <person name="Cheng J.F."/>
            <person name="Woyke T."/>
            <person name="Pelin A."/>
            <person name="Henrissat B."/>
            <person name="Reynolds N.K."/>
            <person name="Benny G.L."/>
            <person name="Smith M.E."/>
            <person name="James T.Y."/>
            <person name="Grigoriev I.V."/>
        </authorList>
    </citation>
    <scope>NUCLEOTIDE SEQUENCE [LARGE SCALE GENOMIC DNA]</scope>
    <source>
        <strain evidence="4">Benny S71-1</strain>
    </source>
</reference>
<proteinExistence type="predicted"/>
<dbReference type="EMBL" id="KZ989481">
    <property type="protein sequence ID" value="RKP26220.1"/>
    <property type="molecule type" value="Genomic_DNA"/>
</dbReference>
<dbReference type="Gene3D" id="3.40.50.1820">
    <property type="entry name" value="alpha/beta hydrolase"/>
    <property type="match status" value="1"/>
</dbReference>
<name>A0A4P9Z3V6_9FUNG</name>